<dbReference type="GO" id="GO:0003700">
    <property type="term" value="F:DNA-binding transcription factor activity"/>
    <property type="evidence" value="ECO:0007669"/>
    <property type="project" value="InterPro"/>
</dbReference>
<evidence type="ECO:0000256" key="1">
    <source>
        <dbReference type="ARBA" id="ARBA00023015"/>
    </source>
</evidence>
<reference evidence="5" key="2">
    <citation type="submission" date="2020-09" db="EMBL/GenBank/DDBJ databases">
        <authorList>
            <person name="Sun Q."/>
            <person name="Zhou Y."/>
        </authorList>
    </citation>
    <scope>NUCLEOTIDE SEQUENCE</scope>
    <source>
        <strain evidence="5">CGMCC 1.3617</strain>
    </source>
</reference>
<keyword evidence="2" id="KW-0238">DNA-binding</keyword>
<dbReference type="SMART" id="SM00342">
    <property type="entry name" value="HTH_ARAC"/>
    <property type="match status" value="1"/>
</dbReference>
<dbReference type="Proteomes" id="UP000661507">
    <property type="component" value="Unassembled WGS sequence"/>
</dbReference>
<proteinExistence type="predicted"/>
<keyword evidence="3" id="KW-0804">Transcription</keyword>
<evidence type="ECO:0000259" key="4">
    <source>
        <dbReference type="PROSITE" id="PS01124"/>
    </source>
</evidence>
<comment type="caution">
    <text evidence="5">The sequence shown here is derived from an EMBL/GenBank/DDBJ whole genome shotgun (WGS) entry which is preliminary data.</text>
</comment>
<keyword evidence="6" id="KW-1185">Reference proteome</keyword>
<evidence type="ECO:0000313" key="6">
    <source>
        <dbReference type="Proteomes" id="UP000661507"/>
    </source>
</evidence>
<dbReference type="PANTHER" id="PTHR46796">
    <property type="entry name" value="HTH-TYPE TRANSCRIPTIONAL ACTIVATOR RHAS-RELATED"/>
    <property type="match status" value="1"/>
</dbReference>
<dbReference type="AlphaFoldDB" id="A0A917KD00"/>
<dbReference type="InterPro" id="IPR050204">
    <property type="entry name" value="AraC_XylS_family_regulators"/>
</dbReference>
<dbReference type="EMBL" id="BMKW01000002">
    <property type="protein sequence ID" value="GGJ07396.1"/>
    <property type="molecule type" value="Genomic_DNA"/>
</dbReference>
<gene>
    <name evidence="5" type="ORF">GCM10011320_12930</name>
</gene>
<dbReference type="PROSITE" id="PS01124">
    <property type="entry name" value="HTH_ARAC_FAMILY_2"/>
    <property type="match status" value="1"/>
</dbReference>
<dbReference type="InterPro" id="IPR018062">
    <property type="entry name" value="HTH_AraC-typ_CS"/>
</dbReference>
<protein>
    <recommendedName>
        <fullName evidence="4">HTH araC/xylS-type domain-containing protein</fullName>
    </recommendedName>
</protein>
<dbReference type="InterPro" id="IPR018060">
    <property type="entry name" value="HTH_AraC"/>
</dbReference>
<organism evidence="5 6">
    <name type="scientific">Neoroseomonas lacus</name>
    <dbReference type="NCBI Taxonomy" id="287609"/>
    <lineage>
        <taxon>Bacteria</taxon>
        <taxon>Pseudomonadati</taxon>
        <taxon>Pseudomonadota</taxon>
        <taxon>Alphaproteobacteria</taxon>
        <taxon>Acetobacterales</taxon>
        <taxon>Acetobacteraceae</taxon>
        <taxon>Neoroseomonas</taxon>
    </lineage>
</organism>
<evidence type="ECO:0000256" key="2">
    <source>
        <dbReference type="ARBA" id="ARBA00023125"/>
    </source>
</evidence>
<evidence type="ECO:0000313" key="5">
    <source>
        <dbReference type="EMBL" id="GGJ07396.1"/>
    </source>
</evidence>
<dbReference type="GO" id="GO:0043565">
    <property type="term" value="F:sequence-specific DNA binding"/>
    <property type="evidence" value="ECO:0007669"/>
    <property type="project" value="InterPro"/>
</dbReference>
<dbReference type="PROSITE" id="PS00041">
    <property type="entry name" value="HTH_ARAC_FAMILY_1"/>
    <property type="match status" value="1"/>
</dbReference>
<evidence type="ECO:0000256" key="3">
    <source>
        <dbReference type="ARBA" id="ARBA00023163"/>
    </source>
</evidence>
<reference evidence="5" key="1">
    <citation type="journal article" date="2014" name="Int. J. Syst. Evol. Microbiol.">
        <title>Complete genome sequence of Corynebacterium casei LMG S-19264T (=DSM 44701T), isolated from a smear-ripened cheese.</title>
        <authorList>
            <consortium name="US DOE Joint Genome Institute (JGI-PGF)"/>
            <person name="Walter F."/>
            <person name="Albersmeier A."/>
            <person name="Kalinowski J."/>
            <person name="Ruckert C."/>
        </authorList>
    </citation>
    <scope>NUCLEOTIDE SEQUENCE</scope>
    <source>
        <strain evidence="5">CGMCC 1.3617</strain>
    </source>
</reference>
<name>A0A917KD00_9PROT</name>
<dbReference type="InterPro" id="IPR009057">
    <property type="entry name" value="Homeodomain-like_sf"/>
</dbReference>
<dbReference type="SUPFAM" id="SSF46689">
    <property type="entry name" value="Homeodomain-like"/>
    <property type="match status" value="1"/>
</dbReference>
<keyword evidence="1" id="KW-0805">Transcription regulation</keyword>
<sequence>MATEVAEGERAIASAGQTRRFIDPEEVPGAFPHCHIAIRPSARGEFRMRVRHAAVQDINLSHTVEILPRRASMSFRPERAYFRFVAPHDRPKIRNGREDIPGSIAIGPAEYNTEDVTTGLSVSRSLSVPLAMMLDRTQRLMLEGNRPVVGPPAKPLQPPAPLLVRLMSLQRQVLGAAPGKAVPAAAMSAAIWEVLTDILLSAEPDPRPMRAARERAALRRATEFITANHDRPVALWELCEAGGCSAKTLELVFLRSVGETPNRYMRRWRLWRARDALSAADPAETTVSEIALAHGFWELGRFAGAYREIFGEAPSATLRARASHRPVTGRMGLTISA</sequence>
<feature type="domain" description="HTH araC/xylS-type" evidence="4">
    <location>
        <begin position="219"/>
        <end position="320"/>
    </location>
</feature>
<accession>A0A917KD00</accession>
<dbReference type="Gene3D" id="1.10.10.60">
    <property type="entry name" value="Homeodomain-like"/>
    <property type="match status" value="1"/>
</dbReference>
<dbReference type="Pfam" id="PF12833">
    <property type="entry name" value="HTH_18"/>
    <property type="match status" value="1"/>
</dbReference>